<reference evidence="2 3" key="1">
    <citation type="journal article" date="2018" name="Sci. Rep.">
        <title>Genome sequence of the cauliflower mushroom Sparassis crispa (Hanabiratake) and its association with beneficial usage.</title>
        <authorList>
            <person name="Kiyama R."/>
            <person name="Furutani Y."/>
            <person name="Kawaguchi K."/>
            <person name="Nakanishi T."/>
        </authorList>
    </citation>
    <scope>NUCLEOTIDE SEQUENCE [LARGE SCALE GENOMIC DNA]</scope>
</reference>
<keyword evidence="3" id="KW-1185">Reference proteome</keyword>
<dbReference type="GeneID" id="38784351"/>
<keyword evidence="1" id="KW-0732">Signal</keyword>
<comment type="caution">
    <text evidence="2">The sequence shown here is derived from an EMBL/GenBank/DDBJ whole genome shotgun (WGS) entry which is preliminary data.</text>
</comment>
<gene>
    <name evidence="2" type="ORF">SCP_1101100</name>
</gene>
<dbReference type="OrthoDB" id="3270804at2759"/>
<accession>A0A401GZ49</accession>
<dbReference type="Proteomes" id="UP000287166">
    <property type="component" value="Unassembled WGS sequence"/>
</dbReference>
<feature type="chain" id="PRO_5019526498" evidence="1">
    <location>
        <begin position="21"/>
        <end position="127"/>
    </location>
</feature>
<dbReference type="InParanoid" id="A0A401GZ49"/>
<organism evidence="2 3">
    <name type="scientific">Sparassis crispa</name>
    <dbReference type="NCBI Taxonomy" id="139825"/>
    <lineage>
        <taxon>Eukaryota</taxon>
        <taxon>Fungi</taxon>
        <taxon>Dikarya</taxon>
        <taxon>Basidiomycota</taxon>
        <taxon>Agaricomycotina</taxon>
        <taxon>Agaricomycetes</taxon>
        <taxon>Polyporales</taxon>
        <taxon>Sparassidaceae</taxon>
        <taxon>Sparassis</taxon>
    </lineage>
</organism>
<proteinExistence type="predicted"/>
<sequence>MAVSIVPMLLLQVNTAPLIAVPPMGSVTLAITLPTTITPTATGTVVLASTVSNIGPSLQTTSLITGHQWYTVTWGLEIGVFKGWTVVQPLVIRVTSSTFEKGPLYQDTWCKYCIMEALDCMQLLTVP</sequence>
<feature type="signal peptide" evidence="1">
    <location>
        <begin position="1"/>
        <end position="20"/>
    </location>
</feature>
<evidence type="ECO:0000256" key="1">
    <source>
        <dbReference type="SAM" id="SignalP"/>
    </source>
</evidence>
<evidence type="ECO:0000313" key="3">
    <source>
        <dbReference type="Proteomes" id="UP000287166"/>
    </source>
</evidence>
<dbReference type="EMBL" id="BFAD01000011">
    <property type="protein sequence ID" value="GBE87434.1"/>
    <property type="molecule type" value="Genomic_DNA"/>
</dbReference>
<protein>
    <submittedName>
        <fullName evidence="2">Uncharacterized protein</fullName>
    </submittedName>
</protein>
<name>A0A401GZ49_9APHY</name>
<dbReference type="RefSeq" id="XP_027618347.1">
    <property type="nucleotide sequence ID" value="XM_027762546.1"/>
</dbReference>
<dbReference type="AlphaFoldDB" id="A0A401GZ49"/>
<evidence type="ECO:0000313" key="2">
    <source>
        <dbReference type="EMBL" id="GBE87434.1"/>
    </source>
</evidence>